<dbReference type="PANTHER" id="PTHR22674">
    <property type="entry name" value="NTPASE, KAP FAMILY P-LOOP DOMAIN-CONTAINING 1"/>
    <property type="match status" value="1"/>
</dbReference>
<dbReference type="Proteomes" id="UP000594205">
    <property type="component" value="Chromosome"/>
</dbReference>
<reference evidence="2 3" key="1">
    <citation type="submission" date="2020-10" db="EMBL/GenBank/DDBJ databases">
        <title>Streptomyces ferrugineus complate genome analysis.</title>
        <authorList>
            <person name="Anwar N."/>
        </authorList>
    </citation>
    <scope>NUCLEOTIDE SEQUENCE [LARGE SCALE GENOMIC DNA]</scope>
    <source>
        <strain evidence="2 3">CCTCC AA2014009</strain>
    </source>
</reference>
<keyword evidence="3" id="KW-1185">Reference proteome</keyword>
<gene>
    <name evidence="2" type="ORF">IM697_09485</name>
</gene>
<evidence type="ECO:0000259" key="1">
    <source>
        <dbReference type="Pfam" id="PF07693"/>
    </source>
</evidence>
<accession>A0A7M2SQE7</accession>
<dbReference type="EMBL" id="CP063373">
    <property type="protein sequence ID" value="QOV38580.1"/>
    <property type="molecule type" value="Genomic_DNA"/>
</dbReference>
<sequence>MLLTDNPVNGSEGDRFGFLPHSRVLCDAINATRDLPLSVALYGAWGTGKSSFMNICRSLLQEQGIPVVSFNPWKYDQREEIWHALIQTILDEIAARITEDPDAKRSAQLQHALKKAAALSRTAAWLMTRKAAVPLTAGLVSTSDADALKDAWDNGDPLEYRHVNQFEHDFAEVVEQFTGGGRLVILIDDLDRCTPEAATTVLDSLKLFLGEASCVFVLAMDQQVIAKAVAQRFDGDEEMGRKYLEKLIQFPYHLPHVTFESMFSHLSEEVLGLRDDPALWQLIRVAYGQNPRRVRRFINALNLTVISLRLHSTPSRARMLHAAILLTIRLQHPAFYAMVNRSPESWQRMDEAANGNTNVLHMDEDTLFNTDTDLADLLRATSSRTAGLDFPPPPGKTEIDTLTEVLSVTTGGAMDPVTGHTTQGEAQTW</sequence>
<dbReference type="InterPro" id="IPR052754">
    <property type="entry name" value="NTPase_KAP_P-loop"/>
</dbReference>
<dbReference type="AlphaFoldDB" id="A0A7M2SQE7"/>
<dbReference type="InterPro" id="IPR011646">
    <property type="entry name" value="KAP_P-loop"/>
</dbReference>
<dbReference type="SUPFAM" id="SSF52540">
    <property type="entry name" value="P-loop containing nucleoside triphosphate hydrolases"/>
    <property type="match status" value="1"/>
</dbReference>
<feature type="domain" description="KAP NTPase" evidence="1">
    <location>
        <begin position="22"/>
        <end position="304"/>
    </location>
</feature>
<dbReference type="PANTHER" id="PTHR22674:SF6">
    <property type="entry name" value="NTPASE KAP FAMILY P-LOOP DOMAIN-CONTAINING PROTEIN 1"/>
    <property type="match status" value="1"/>
</dbReference>
<dbReference type="InterPro" id="IPR027417">
    <property type="entry name" value="P-loop_NTPase"/>
</dbReference>
<dbReference type="Gene3D" id="3.40.50.300">
    <property type="entry name" value="P-loop containing nucleotide triphosphate hydrolases"/>
    <property type="match status" value="1"/>
</dbReference>
<evidence type="ECO:0000313" key="2">
    <source>
        <dbReference type="EMBL" id="QOV38580.1"/>
    </source>
</evidence>
<protein>
    <submittedName>
        <fullName evidence="2">AAA family ATPase</fullName>
    </submittedName>
</protein>
<proteinExistence type="predicted"/>
<dbReference type="Pfam" id="PF07693">
    <property type="entry name" value="KAP_NTPase"/>
    <property type="match status" value="1"/>
</dbReference>
<evidence type="ECO:0000313" key="3">
    <source>
        <dbReference type="Proteomes" id="UP000594205"/>
    </source>
</evidence>
<dbReference type="RefSeq" id="WP_194046507.1">
    <property type="nucleotide sequence ID" value="NZ_CP063373.1"/>
</dbReference>
<name>A0A7M2SQE7_9ACTN</name>
<organism evidence="2 3">
    <name type="scientific">Streptomyces ferrugineus</name>
    <dbReference type="NCBI Taxonomy" id="1413221"/>
    <lineage>
        <taxon>Bacteria</taxon>
        <taxon>Bacillati</taxon>
        <taxon>Actinomycetota</taxon>
        <taxon>Actinomycetes</taxon>
        <taxon>Kitasatosporales</taxon>
        <taxon>Streptomycetaceae</taxon>
        <taxon>Streptomyces</taxon>
    </lineage>
</organism>
<dbReference type="KEGG" id="sfeu:IM697_09485"/>